<dbReference type="Proteomes" id="UP000007077">
    <property type="component" value="Chromosome"/>
</dbReference>
<evidence type="ECO:0000313" key="3">
    <source>
        <dbReference type="Proteomes" id="UP000007077"/>
    </source>
</evidence>
<protein>
    <submittedName>
        <fullName evidence="2">Uncharacterized protein</fullName>
    </submittedName>
</protein>
<evidence type="ECO:0000313" key="2">
    <source>
        <dbReference type="EMBL" id="ADP95906.1"/>
    </source>
</evidence>
<dbReference type="HOGENOM" id="CLU_1453859_0_0_6"/>
<evidence type="ECO:0000256" key="1">
    <source>
        <dbReference type="SAM" id="Phobius"/>
    </source>
</evidence>
<proteinExistence type="predicted"/>
<reference evidence="2 3" key="1">
    <citation type="journal article" date="2010" name="Stand. Genomic Sci.">
        <title>Complete genome sequence of Marinobacter adhaerens type strain (HP15), a diatom-interacting marine microorganism.</title>
        <authorList>
            <person name="Gardes A."/>
            <person name="Kaeppel E."/>
            <person name="Shehzad A."/>
            <person name="Seebah S."/>
            <person name="Teeling H."/>
            <person name="Yarza P."/>
            <person name="Glockner F.O."/>
            <person name="Grossart H.P."/>
            <person name="Ullrich M.S."/>
        </authorList>
    </citation>
    <scope>NUCLEOTIDE SEQUENCE [LARGE SCALE GENOMIC DNA]</scope>
    <source>
        <strain evidence="3">DSM 23420 / HP15</strain>
    </source>
</reference>
<dbReference type="EMBL" id="CP001978">
    <property type="protein sequence ID" value="ADP95906.1"/>
    <property type="molecule type" value="Genomic_DNA"/>
</dbReference>
<reference evidence="3" key="2">
    <citation type="submission" date="2010-02" db="EMBL/GenBank/DDBJ databases">
        <title>Complete genome sequence of Marinobacter adhaerens type strain (HP15).</title>
        <authorList>
            <person name="Gaerdes A.A.M."/>
            <person name="Kaeppel E."/>
            <person name="Shezad A."/>
            <person name="Seebah S."/>
            <person name="Teeling H."/>
            <person name="Yarza P."/>
            <person name="Gloeckner F.O."/>
            <person name="Ullrich M.S."/>
        </authorList>
    </citation>
    <scope>NUCLEOTIDE SEQUENCE [LARGE SCALE GENOMIC DNA]</scope>
    <source>
        <strain evidence="3">DSM 23420 / HP15</strain>
    </source>
</reference>
<keyword evidence="1" id="KW-0472">Membrane</keyword>
<dbReference type="KEGG" id="mad:HP15_142"/>
<feature type="transmembrane region" description="Helical" evidence="1">
    <location>
        <begin position="52"/>
        <end position="70"/>
    </location>
</feature>
<dbReference type="eggNOG" id="ENOG502ZVWI">
    <property type="taxonomic scope" value="Bacteria"/>
</dbReference>
<gene>
    <name evidence="2" type="ordered locus">HP15_142</name>
</gene>
<feature type="transmembrane region" description="Helical" evidence="1">
    <location>
        <begin position="25"/>
        <end position="45"/>
    </location>
</feature>
<keyword evidence="1" id="KW-0812">Transmembrane</keyword>
<dbReference type="STRING" id="225937.HP15_142"/>
<organism evidence="2 3">
    <name type="scientific">Marinobacter adhaerens (strain DSM 23420 / HP15)</name>
    <dbReference type="NCBI Taxonomy" id="225937"/>
    <lineage>
        <taxon>Bacteria</taxon>
        <taxon>Pseudomonadati</taxon>
        <taxon>Pseudomonadota</taxon>
        <taxon>Gammaproteobacteria</taxon>
        <taxon>Pseudomonadales</taxon>
        <taxon>Marinobacteraceae</taxon>
        <taxon>Marinobacter</taxon>
    </lineage>
</organism>
<name>E4PJ87_MARAH</name>
<dbReference type="PATRIC" id="fig|225937.3.peg.140"/>
<sequence length="185" mass="20255">MDMGFTSELLKTVTFQGLSSTPARLMAAGASLVIWALSVFVLVELSFRFEAAGIADQVGLVAASIILVHYSLSGRFLLADIATWMALRTPVGVLYRNDRKILDRAREEILRLAGQHSLASFLPYSNINPAVARADAFEVFKQQEAGTLQSWLDDSQNLNTAAYLVFQIALVEQALAAGDYPKPEF</sequence>
<keyword evidence="1" id="KW-1133">Transmembrane helix</keyword>
<accession>E4PJ87</accession>
<dbReference type="AlphaFoldDB" id="E4PJ87"/>